<dbReference type="EMBL" id="CAJVPW010031459">
    <property type="protein sequence ID" value="CAG8726548.1"/>
    <property type="molecule type" value="Genomic_DNA"/>
</dbReference>
<name>A0ACA9Q1N7_9GLOM</name>
<dbReference type="Proteomes" id="UP000789366">
    <property type="component" value="Unassembled WGS sequence"/>
</dbReference>
<keyword evidence="2" id="KW-1185">Reference proteome</keyword>
<proteinExistence type="predicted"/>
<evidence type="ECO:0000313" key="1">
    <source>
        <dbReference type="EMBL" id="CAG8726548.1"/>
    </source>
</evidence>
<organism evidence="1 2">
    <name type="scientific">Cetraspora pellucida</name>
    <dbReference type="NCBI Taxonomy" id="1433469"/>
    <lineage>
        <taxon>Eukaryota</taxon>
        <taxon>Fungi</taxon>
        <taxon>Fungi incertae sedis</taxon>
        <taxon>Mucoromycota</taxon>
        <taxon>Glomeromycotina</taxon>
        <taxon>Glomeromycetes</taxon>
        <taxon>Diversisporales</taxon>
        <taxon>Gigasporaceae</taxon>
        <taxon>Cetraspora</taxon>
    </lineage>
</organism>
<gene>
    <name evidence="1" type="ORF">SPELUC_LOCUS12802</name>
</gene>
<reference evidence="1" key="1">
    <citation type="submission" date="2021-06" db="EMBL/GenBank/DDBJ databases">
        <authorList>
            <person name="Kallberg Y."/>
            <person name="Tangrot J."/>
            <person name="Rosling A."/>
        </authorList>
    </citation>
    <scope>NUCLEOTIDE SEQUENCE</scope>
    <source>
        <strain evidence="1">28 12/20/2015</strain>
    </source>
</reference>
<accession>A0ACA9Q1N7</accession>
<sequence>MYGQFPLHSDAVYLTLINLFSDIGLSTVLEAWVCHERQQYRFPDVKSDDSRDA</sequence>
<protein>
    <submittedName>
        <fullName evidence="1">297_t:CDS:1</fullName>
    </submittedName>
</protein>
<evidence type="ECO:0000313" key="2">
    <source>
        <dbReference type="Proteomes" id="UP000789366"/>
    </source>
</evidence>
<comment type="caution">
    <text evidence="1">The sequence shown here is derived from an EMBL/GenBank/DDBJ whole genome shotgun (WGS) entry which is preliminary data.</text>
</comment>